<dbReference type="GO" id="GO:0008168">
    <property type="term" value="F:methyltransferase activity"/>
    <property type="evidence" value="ECO:0007669"/>
    <property type="project" value="UniProtKB-KW"/>
</dbReference>
<dbReference type="EMBL" id="JAMFLZ010000005">
    <property type="protein sequence ID" value="MCL6295929.1"/>
    <property type="molecule type" value="Genomic_DNA"/>
</dbReference>
<gene>
    <name evidence="2" type="ORF">M3P09_13040</name>
</gene>
<evidence type="ECO:0000313" key="2">
    <source>
        <dbReference type="EMBL" id="MCL6295929.1"/>
    </source>
</evidence>
<dbReference type="Proteomes" id="UP001165381">
    <property type="component" value="Unassembled WGS sequence"/>
</dbReference>
<dbReference type="Pfam" id="PF13649">
    <property type="entry name" value="Methyltransf_25"/>
    <property type="match status" value="1"/>
</dbReference>
<dbReference type="CDD" id="cd02440">
    <property type="entry name" value="AdoMet_MTases"/>
    <property type="match status" value="1"/>
</dbReference>
<protein>
    <submittedName>
        <fullName evidence="2">Class I SAM-dependent methyltransferase</fullName>
    </submittedName>
</protein>
<accession>A0ABT0QGE5</accession>
<reference evidence="2" key="1">
    <citation type="submission" date="2022-05" db="EMBL/GenBank/DDBJ databases">
        <authorList>
            <person name="Park J.-S."/>
        </authorList>
    </citation>
    <scope>NUCLEOTIDE SEQUENCE</scope>
    <source>
        <strain evidence="2">2012CJ34-3</strain>
    </source>
</reference>
<dbReference type="InterPro" id="IPR041698">
    <property type="entry name" value="Methyltransf_25"/>
</dbReference>
<dbReference type="GO" id="GO:0032259">
    <property type="term" value="P:methylation"/>
    <property type="evidence" value="ECO:0007669"/>
    <property type="project" value="UniProtKB-KW"/>
</dbReference>
<keyword evidence="2" id="KW-0808">Transferase</keyword>
<name>A0ABT0QGE5_9FLAO</name>
<dbReference type="InterPro" id="IPR029063">
    <property type="entry name" value="SAM-dependent_MTases_sf"/>
</dbReference>
<comment type="caution">
    <text evidence="2">The sequence shown here is derived from an EMBL/GenBank/DDBJ whole genome shotgun (WGS) entry which is preliminary data.</text>
</comment>
<organism evidence="2 3">
    <name type="scientific">Jejuia spongiicola</name>
    <dbReference type="NCBI Taxonomy" id="2942207"/>
    <lineage>
        <taxon>Bacteria</taxon>
        <taxon>Pseudomonadati</taxon>
        <taxon>Bacteroidota</taxon>
        <taxon>Flavobacteriia</taxon>
        <taxon>Flavobacteriales</taxon>
        <taxon>Flavobacteriaceae</taxon>
        <taxon>Jejuia</taxon>
    </lineage>
</organism>
<dbReference type="RefSeq" id="WP_249973476.1">
    <property type="nucleotide sequence ID" value="NZ_JAMFLZ010000005.1"/>
</dbReference>
<dbReference type="Gene3D" id="3.40.50.150">
    <property type="entry name" value="Vaccinia Virus protein VP39"/>
    <property type="match status" value="1"/>
</dbReference>
<evidence type="ECO:0000313" key="3">
    <source>
        <dbReference type="Proteomes" id="UP001165381"/>
    </source>
</evidence>
<dbReference type="Gene3D" id="2.20.25.110">
    <property type="entry name" value="S-adenosyl-L-methionine-dependent methyltransferases"/>
    <property type="match status" value="1"/>
</dbReference>
<proteinExistence type="predicted"/>
<sequence>MQSLYSNGFEKVYDEMYQSFIDYDDEYKFYSNLINKHKKSNVLEIGCGSGNLAKRFINSTLGYIGLDLSEDMVRLSKLKNPSGTFIQGDITKYALKKPLESTIITGRTSSYLLSNKTIHSALKTIHNNLTVDGILCFDFIDANRFIKSIKGGKKVYHEAYFDNKCYYRESYMKDNNLDNFMFNWDSAYYQKTKSETIKLTEDKSIVRAFTKNEWELFLYLNNFELLEFIDRKSYAFDTYVVVAKKI</sequence>
<keyword evidence="3" id="KW-1185">Reference proteome</keyword>
<evidence type="ECO:0000259" key="1">
    <source>
        <dbReference type="Pfam" id="PF13649"/>
    </source>
</evidence>
<feature type="domain" description="Methyltransferase" evidence="1">
    <location>
        <begin position="42"/>
        <end position="133"/>
    </location>
</feature>
<dbReference type="SUPFAM" id="SSF53335">
    <property type="entry name" value="S-adenosyl-L-methionine-dependent methyltransferases"/>
    <property type="match status" value="1"/>
</dbReference>
<keyword evidence="2" id="KW-0489">Methyltransferase</keyword>